<dbReference type="AlphaFoldDB" id="A0A1D3CUL3"/>
<name>A0A1D3CUL3_9EIME</name>
<accession>A0A1D3CUL3</accession>
<proteinExistence type="predicted"/>
<dbReference type="Proteomes" id="UP000095192">
    <property type="component" value="Unassembled WGS sequence"/>
</dbReference>
<dbReference type="VEuPathDB" id="ToxoDB:cyc_04568"/>
<gene>
    <name evidence="1" type="ORF">cyc_04568</name>
</gene>
<protein>
    <submittedName>
        <fullName evidence="1">Uncharacterized protein</fullName>
    </submittedName>
</protein>
<dbReference type="InParanoid" id="A0A1D3CUL3"/>
<evidence type="ECO:0000313" key="2">
    <source>
        <dbReference type="Proteomes" id="UP000095192"/>
    </source>
</evidence>
<comment type="caution">
    <text evidence="1">The sequence shown here is derived from an EMBL/GenBank/DDBJ whole genome shotgun (WGS) entry which is preliminary data.</text>
</comment>
<organism evidence="1 2">
    <name type="scientific">Cyclospora cayetanensis</name>
    <dbReference type="NCBI Taxonomy" id="88456"/>
    <lineage>
        <taxon>Eukaryota</taxon>
        <taxon>Sar</taxon>
        <taxon>Alveolata</taxon>
        <taxon>Apicomplexa</taxon>
        <taxon>Conoidasida</taxon>
        <taxon>Coccidia</taxon>
        <taxon>Eucoccidiorida</taxon>
        <taxon>Eimeriorina</taxon>
        <taxon>Eimeriidae</taxon>
        <taxon>Cyclospora</taxon>
    </lineage>
</organism>
<evidence type="ECO:0000313" key="1">
    <source>
        <dbReference type="EMBL" id="OEH74885.1"/>
    </source>
</evidence>
<sequence length="225" mass="25118">MGRAARFWAAAIARRCTSGKEVFPKPEWAKLCETRIFPVLNQLRPCLPLYVEILKAMKQDDFKPRGLIVNLEAQAKLGEFYLCCAYTLKPRDVEAAEGNGNKLLQLAHQTAEQEVEPWIATVREFVDDYDASLAAKLEEAAKFKASDEATFWNLSFLAAAPEQFSQFLEEAERRQAAEGKDFLAADVPEGLEPLADAVYVERLSPVLSAQLRISRLSSAALHEPS</sequence>
<keyword evidence="2" id="KW-1185">Reference proteome</keyword>
<dbReference type="VEuPathDB" id="ToxoDB:LOC34621084"/>
<reference evidence="1 2" key="1">
    <citation type="journal article" date="2016" name="BMC Genomics">
        <title>Comparative genomics reveals Cyclospora cayetanensis possesses coccidia-like metabolism and invasion components but unique surface antigens.</title>
        <authorList>
            <person name="Liu S."/>
            <person name="Wang L."/>
            <person name="Zheng H."/>
            <person name="Xu Z."/>
            <person name="Roellig D.M."/>
            <person name="Li N."/>
            <person name="Frace M.A."/>
            <person name="Tang K."/>
            <person name="Arrowood M.J."/>
            <person name="Moss D.M."/>
            <person name="Zhang L."/>
            <person name="Feng Y."/>
            <person name="Xiao L."/>
        </authorList>
    </citation>
    <scope>NUCLEOTIDE SEQUENCE [LARGE SCALE GENOMIC DNA]</scope>
    <source>
        <strain evidence="1 2">CHN_HEN01</strain>
    </source>
</reference>
<dbReference type="EMBL" id="JROU02001886">
    <property type="protein sequence ID" value="OEH74885.1"/>
    <property type="molecule type" value="Genomic_DNA"/>
</dbReference>